<gene>
    <name evidence="3" type="ORF">AAF712_006368</name>
</gene>
<keyword evidence="4" id="KW-1185">Reference proteome</keyword>
<dbReference type="InterPro" id="IPR010816">
    <property type="entry name" value="Het-C"/>
</dbReference>
<keyword evidence="2" id="KW-0732">Signal</keyword>
<feature type="compositionally biased region" description="Gly residues" evidence="1">
    <location>
        <begin position="605"/>
        <end position="635"/>
    </location>
</feature>
<dbReference type="EMBL" id="JBBXMP010000034">
    <property type="protein sequence ID" value="KAL0066565.1"/>
    <property type="molecule type" value="Genomic_DNA"/>
</dbReference>
<reference evidence="3 4" key="1">
    <citation type="submission" date="2024-05" db="EMBL/GenBank/DDBJ databases">
        <title>A draft genome resource for the thread blight pathogen Marasmius tenuissimus strain MS-2.</title>
        <authorList>
            <person name="Yulfo-Soto G.E."/>
            <person name="Baruah I.K."/>
            <person name="Amoako-Attah I."/>
            <person name="Bukari Y."/>
            <person name="Meinhardt L.W."/>
            <person name="Bailey B.A."/>
            <person name="Cohen S.P."/>
        </authorList>
    </citation>
    <scope>NUCLEOTIDE SEQUENCE [LARGE SCALE GENOMIC DNA]</scope>
    <source>
        <strain evidence="3 4">MS-2</strain>
    </source>
</reference>
<feature type="region of interest" description="Disordered" evidence="1">
    <location>
        <begin position="170"/>
        <end position="189"/>
    </location>
</feature>
<name>A0ABR2ZZ08_9AGAR</name>
<sequence length="968" mass="104404">MAFTPNITTTLLILAVVLVVLPTETYAFGAGDIPDFAYLNDKAYRHGDIENVLAELVKSAGGAATGGGLLGFAKKVLDKSSGGSKFDRGDIKRVYFGNWLRDYSQASTSSHESRPAMDIAGLTKLSADTLVLILSVLGFMTFGYATEEFEVTADRVGVYLPVEHIDNPKGYGGEEDARKYHPKLRPPVDPRELEIDERTGMKKYMATENEGFDTSTAHIRRIFQACIDHGRRSGGEEGADLYEAYRLLGTGLHTLEDLLAHSNWCEIGLRKMGHSEVFCHVGEETDIDTPNGRAPPLVTGTFGGADFMHSMLGEATDHISQASVTALNDKMAEAQGADAGSKISKIKDILGKFNIGGDTNEKLDQGEQLQQQSQGYNFDPNDVAPPEVQKQLLDLLKWRDSVFRDISKKIDMIPGLADLLDELTNALNAYVYTVLAPYLTPILTQATSALGEGSKAVIDSDDQYEVFNNPRASDPSHSILSKDHFNLILNEPAGKIAKVVVTHSVGLIVQAWGNDSDPNQVINNILEAFHHPYYADGNSRIQHEMFEELQKWFGALGPDAGEQTIQALTKDSVREGKNKRFSDESEGMVEPGYGGNSHGGQTQSSGGGGYSSHSGGSGGGYGGQSGGFSDGGGYGAESEDRGSGGGYGGSSGGYGGSGGGYGGESGGYNQQTAAKNTVARNPTDTNLRVAIGARKTTPTAPGVRKDMARARIRMDQTGAMTKTRIAHLLVVTRTPMEIHTAATTTHTARAGVTKSHRMGETMRIPMGQVDVTTKSPPSAEIRTVRVAMKTLTVQAVTKTLMVLVEMKIHTVAARTLTVLAGATEKIPMGAVTIRTEVLSAATMEKATNLLTEVEMTVLILPEVDMEDQEDILMEEVMAVMTITAKVATIPATQEEIVKPSAPRDSTLEMKAKENRMDLVTDAGGMSTTVDTEHGRRLQCDLDDRQKDRMKEVKSKDIRRQSDDKQFVS</sequence>
<evidence type="ECO:0000256" key="1">
    <source>
        <dbReference type="SAM" id="MobiDB-lite"/>
    </source>
</evidence>
<dbReference type="PANTHER" id="PTHR14905:SF7">
    <property type="entry name" value="VON WILLEBRAND FACTOR A DOMAIN-CONTAINING PROTEIN 7"/>
    <property type="match status" value="1"/>
</dbReference>
<feature type="compositionally biased region" description="Basic and acidic residues" evidence="1">
    <location>
        <begin position="571"/>
        <end position="583"/>
    </location>
</feature>
<feature type="chain" id="PRO_5046701570" description="Het-C-domain-containing protein" evidence="2">
    <location>
        <begin position="28"/>
        <end position="968"/>
    </location>
</feature>
<proteinExistence type="predicted"/>
<feature type="signal peptide" evidence="2">
    <location>
        <begin position="1"/>
        <end position="27"/>
    </location>
</feature>
<evidence type="ECO:0008006" key="5">
    <source>
        <dbReference type="Google" id="ProtNLM"/>
    </source>
</evidence>
<evidence type="ECO:0000313" key="4">
    <source>
        <dbReference type="Proteomes" id="UP001437256"/>
    </source>
</evidence>
<feature type="region of interest" description="Disordered" evidence="1">
    <location>
        <begin position="568"/>
        <end position="649"/>
    </location>
</feature>
<comment type="caution">
    <text evidence="3">The sequence shown here is derived from an EMBL/GenBank/DDBJ whole genome shotgun (WGS) entry which is preliminary data.</text>
</comment>
<evidence type="ECO:0000313" key="3">
    <source>
        <dbReference type="EMBL" id="KAL0066565.1"/>
    </source>
</evidence>
<feature type="region of interest" description="Disordered" evidence="1">
    <location>
        <begin position="923"/>
        <end position="968"/>
    </location>
</feature>
<feature type="compositionally biased region" description="Basic and acidic residues" evidence="1">
    <location>
        <begin position="930"/>
        <end position="968"/>
    </location>
</feature>
<organism evidence="3 4">
    <name type="scientific">Marasmius tenuissimus</name>
    <dbReference type="NCBI Taxonomy" id="585030"/>
    <lineage>
        <taxon>Eukaryota</taxon>
        <taxon>Fungi</taxon>
        <taxon>Dikarya</taxon>
        <taxon>Basidiomycota</taxon>
        <taxon>Agaricomycotina</taxon>
        <taxon>Agaricomycetes</taxon>
        <taxon>Agaricomycetidae</taxon>
        <taxon>Agaricales</taxon>
        <taxon>Marasmiineae</taxon>
        <taxon>Marasmiaceae</taxon>
        <taxon>Marasmius</taxon>
    </lineage>
</organism>
<dbReference type="InterPro" id="IPR052577">
    <property type="entry name" value="VWA7"/>
</dbReference>
<dbReference type="Pfam" id="PF07217">
    <property type="entry name" value="Het-C"/>
    <property type="match status" value="1"/>
</dbReference>
<evidence type="ECO:0000256" key="2">
    <source>
        <dbReference type="SAM" id="SignalP"/>
    </source>
</evidence>
<dbReference type="Proteomes" id="UP001437256">
    <property type="component" value="Unassembled WGS sequence"/>
</dbReference>
<dbReference type="PANTHER" id="PTHR14905">
    <property type="entry name" value="NG37"/>
    <property type="match status" value="1"/>
</dbReference>
<protein>
    <recommendedName>
        <fullName evidence="5">Het-C-domain-containing protein</fullName>
    </recommendedName>
</protein>
<accession>A0ABR2ZZ08</accession>